<dbReference type="GO" id="GO:0008270">
    <property type="term" value="F:zinc ion binding"/>
    <property type="evidence" value="ECO:0007669"/>
    <property type="project" value="UniProtKB-KW"/>
</dbReference>
<reference evidence="3" key="1">
    <citation type="journal article" date="2010" name="Science">
        <title>Plasticity of animal genome architecture unmasked by rapid evolution of a pelagic tunicate.</title>
        <authorList>
            <person name="Denoeud F."/>
            <person name="Henriet S."/>
            <person name="Mungpakdee S."/>
            <person name="Aury J.M."/>
            <person name="Da Silva C."/>
            <person name="Brinkmann H."/>
            <person name="Mikhaleva J."/>
            <person name="Olsen L.C."/>
            <person name="Jubin C."/>
            <person name="Canestro C."/>
            <person name="Bouquet J.M."/>
            <person name="Danks G."/>
            <person name="Poulain J."/>
            <person name="Campsteijn C."/>
            <person name="Adamski M."/>
            <person name="Cross I."/>
            <person name="Yadetie F."/>
            <person name="Muffato M."/>
            <person name="Louis A."/>
            <person name="Butcher S."/>
            <person name="Tsagkogeorga G."/>
            <person name="Konrad A."/>
            <person name="Singh S."/>
            <person name="Jensen M.F."/>
            <person name="Cong E.H."/>
            <person name="Eikeseth-Otteraa H."/>
            <person name="Noel B."/>
            <person name="Anthouard V."/>
            <person name="Porcel B.M."/>
            <person name="Kachouri-Lafond R."/>
            <person name="Nishino A."/>
            <person name="Ugolini M."/>
            <person name="Chourrout P."/>
            <person name="Nishida H."/>
            <person name="Aasland R."/>
            <person name="Huzurbazar S."/>
            <person name="Westhof E."/>
            <person name="Delsuc F."/>
            <person name="Lehrach H."/>
            <person name="Reinhardt R."/>
            <person name="Weissenbach J."/>
            <person name="Roy S.W."/>
            <person name="Artiguenave F."/>
            <person name="Postlethwait J.H."/>
            <person name="Manak J.R."/>
            <person name="Thompson E.M."/>
            <person name="Jaillon O."/>
            <person name="Du Pasquier L."/>
            <person name="Boudinot P."/>
            <person name="Liberles D.A."/>
            <person name="Volff J.N."/>
            <person name="Philippe H."/>
            <person name="Lenhard B."/>
            <person name="Roest Crollius H."/>
            <person name="Wincker P."/>
            <person name="Chourrout D."/>
        </authorList>
    </citation>
    <scope>NUCLEOTIDE SEQUENCE [LARGE SCALE GENOMIC DNA]</scope>
</reference>
<dbReference type="SMART" id="SM00355">
    <property type="entry name" value="ZnF_C2H2"/>
    <property type="match status" value="2"/>
</dbReference>
<keyword evidence="1" id="KW-0863">Zinc-finger</keyword>
<accession>E4YR84</accession>
<dbReference type="InterPro" id="IPR036236">
    <property type="entry name" value="Znf_C2H2_sf"/>
</dbReference>
<dbReference type="AlphaFoldDB" id="E4YR84"/>
<keyword evidence="1" id="KW-0862">Zinc</keyword>
<dbReference type="SUPFAM" id="SSF57667">
    <property type="entry name" value="beta-beta-alpha zinc fingers"/>
    <property type="match status" value="1"/>
</dbReference>
<keyword evidence="1" id="KW-0479">Metal-binding</keyword>
<name>E4YR84_OIKDI</name>
<dbReference type="Gene3D" id="3.30.160.60">
    <property type="entry name" value="Classic Zinc Finger"/>
    <property type="match status" value="1"/>
</dbReference>
<dbReference type="PROSITE" id="PS50157">
    <property type="entry name" value="ZINC_FINGER_C2H2_2"/>
    <property type="match status" value="1"/>
</dbReference>
<dbReference type="Proteomes" id="UP000011014">
    <property type="component" value="Unassembled WGS sequence"/>
</dbReference>
<dbReference type="PROSITE" id="PS00028">
    <property type="entry name" value="ZINC_FINGER_C2H2_1"/>
    <property type="match status" value="1"/>
</dbReference>
<organism evidence="3">
    <name type="scientific">Oikopleura dioica</name>
    <name type="common">Tunicate</name>
    <dbReference type="NCBI Taxonomy" id="34765"/>
    <lineage>
        <taxon>Eukaryota</taxon>
        <taxon>Metazoa</taxon>
        <taxon>Chordata</taxon>
        <taxon>Tunicata</taxon>
        <taxon>Appendicularia</taxon>
        <taxon>Copelata</taxon>
        <taxon>Oikopleuridae</taxon>
        <taxon>Oikopleura</taxon>
    </lineage>
</organism>
<dbReference type="EMBL" id="FN655103">
    <property type="protein sequence ID" value="CBY37976.1"/>
    <property type="molecule type" value="Genomic_DNA"/>
</dbReference>
<feature type="non-terminal residue" evidence="3">
    <location>
        <position position="421"/>
    </location>
</feature>
<sequence>MDLESYHESETESDLNSCTIEDFQSVSGTVDGTSYSAHVNDEYAESFTYEVEDSDDLVHDTTSTIKDETEELAPYFCGICAEFIYNPSEPSALRMGSLSDPQLNAYVNYLNHIKDHIIRSLLPGGSETEDYNSALLDYVCHFDTKDNSSRERLRDSLNKEFERYMPKSCQWRRTVQGRGHLQIVTGNVCGYEFDRDNVDDYLRHTYCHAHQVRIEECGLRHVRKKDIAKNFQHSGGIPPCLSNHIEPATQFRKMAQFGGECKWIIPRDDVEPCHYFSFIPEFLMRHLHDEVDCYWNPLMWKKDTMIGCNWEGCDFIVDTTSKGGKTMNRLKSHVQTHIKLKPIACPFCCERLSCGKRLDEHFSRQCPTNVDLSCDICGKSFATKTLLRDHLTNHNRKFACPRLICNMSIPMSVNLDPVRFA</sequence>
<evidence type="ECO:0000313" key="3">
    <source>
        <dbReference type="EMBL" id="CBY37976.1"/>
    </source>
</evidence>
<proteinExistence type="predicted"/>
<gene>
    <name evidence="3" type="ORF">GSOID_T00031486001</name>
</gene>
<dbReference type="InterPro" id="IPR013087">
    <property type="entry name" value="Znf_C2H2_type"/>
</dbReference>
<protein>
    <recommendedName>
        <fullName evidence="2">C2H2-type domain-containing protein</fullName>
    </recommendedName>
</protein>
<evidence type="ECO:0000256" key="1">
    <source>
        <dbReference type="PROSITE-ProRule" id="PRU00042"/>
    </source>
</evidence>
<feature type="domain" description="C2H2-type" evidence="2">
    <location>
        <begin position="372"/>
        <end position="399"/>
    </location>
</feature>
<evidence type="ECO:0000259" key="2">
    <source>
        <dbReference type="PROSITE" id="PS50157"/>
    </source>
</evidence>